<evidence type="ECO:0000313" key="4">
    <source>
        <dbReference type="Proteomes" id="UP000030746"/>
    </source>
</evidence>
<accession>V4ABH0</accession>
<dbReference type="Proteomes" id="UP000030746">
    <property type="component" value="Unassembled WGS sequence"/>
</dbReference>
<dbReference type="CTD" id="20239573"/>
<feature type="compositionally biased region" description="Polar residues" evidence="1">
    <location>
        <begin position="339"/>
        <end position="353"/>
    </location>
</feature>
<organism evidence="3 4">
    <name type="scientific">Lottia gigantea</name>
    <name type="common">Giant owl limpet</name>
    <dbReference type="NCBI Taxonomy" id="225164"/>
    <lineage>
        <taxon>Eukaryota</taxon>
        <taxon>Metazoa</taxon>
        <taxon>Spiralia</taxon>
        <taxon>Lophotrochozoa</taxon>
        <taxon>Mollusca</taxon>
        <taxon>Gastropoda</taxon>
        <taxon>Patellogastropoda</taxon>
        <taxon>Lottioidea</taxon>
        <taxon>Lottiidae</taxon>
        <taxon>Lottia</taxon>
    </lineage>
</organism>
<sequence>MAASLAVTVYSGPDNIRLNSSSRVVLSSGGSAQAVQCSADCNPPCSYFWHKGSATGPVVFRQRVLQAEIIQEQLPGSQVYTCVAINRKKPIHNKQTILIEIIGITDITIASRPDKINVSLTPPIITLQSTTIQSTTTTTVSTIMTTLTTTTPTTTMLTSTTEEPTLEESDIQTTVGVGVIVGTVLGLIVLVVMAIFVVVIIYKRGQARNSRILSYAPGNPIYINNLETVNNPDTVGVTPNLQGTLLIRNNEYMDNSQGSGDPYGVRSPTYVNTTQPPLYTSLDKEQLKEQISNTYEPLDVSQTVTPQYHLYTCTQLESQQKQGSSEVQSNPGLPGSPVYMNTGTGSTLLGNNSDSIKIDANDASEEPVSLEYMNLNVPKK</sequence>
<keyword evidence="2" id="KW-0812">Transmembrane</keyword>
<proteinExistence type="predicted"/>
<evidence type="ECO:0008006" key="5">
    <source>
        <dbReference type="Google" id="ProtNLM"/>
    </source>
</evidence>
<keyword evidence="4" id="KW-1185">Reference proteome</keyword>
<dbReference type="AlphaFoldDB" id="V4ABH0"/>
<gene>
    <name evidence="3" type="ORF">LOTGIDRAFT_163877</name>
</gene>
<dbReference type="HOGENOM" id="CLU_728228_0_0_1"/>
<dbReference type="KEGG" id="lgi:LOTGIDRAFT_163877"/>
<evidence type="ECO:0000313" key="3">
    <source>
        <dbReference type="EMBL" id="ESO90656.1"/>
    </source>
</evidence>
<name>V4ABH0_LOTGI</name>
<feature type="compositionally biased region" description="Polar residues" evidence="1">
    <location>
        <begin position="317"/>
        <end position="331"/>
    </location>
</feature>
<dbReference type="RefSeq" id="XP_009058652.1">
    <property type="nucleotide sequence ID" value="XM_009060404.1"/>
</dbReference>
<evidence type="ECO:0000256" key="1">
    <source>
        <dbReference type="SAM" id="MobiDB-lite"/>
    </source>
</evidence>
<dbReference type="EMBL" id="KB202367">
    <property type="protein sequence ID" value="ESO90656.1"/>
    <property type="molecule type" value="Genomic_DNA"/>
</dbReference>
<evidence type="ECO:0000256" key="2">
    <source>
        <dbReference type="SAM" id="Phobius"/>
    </source>
</evidence>
<keyword evidence="2" id="KW-1133">Transmembrane helix</keyword>
<protein>
    <recommendedName>
        <fullName evidence="5">Ig-like domain-containing protein</fullName>
    </recommendedName>
</protein>
<dbReference type="GeneID" id="20239573"/>
<feature type="region of interest" description="Disordered" evidence="1">
    <location>
        <begin position="317"/>
        <end position="353"/>
    </location>
</feature>
<feature type="transmembrane region" description="Helical" evidence="2">
    <location>
        <begin position="175"/>
        <end position="202"/>
    </location>
</feature>
<reference evidence="3 4" key="1">
    <citation type="journal article" date="2013" name="Nature">
        <title>Insights into bilaterian evolution from three spiralian genomes.</title>
        <authorList>
            <person name="Simakov O."/>
            <person name="Marletaz F."/>
            <person name="Cho S.J."/>
            <person name="Edsinger-Gonzales E."/>
            <person name="Havlak P."/>
            <person name="Hellsten U."/>
            <person name="Kuo D.H."/>
            <person name="Larsson T."/>
            <person name="Lv J."/>
            <person name="Arendt D."/>
            <person name="Savage R."/>
            <person name="Osoegawa K."/>
            <person name="de Jong P."/>
            <person name="Grimwood J."/>
            <person name="Chapman J.A."/>
            <person name="Shapiro H."/>
            <person name="Aerts A."/>
            <person name="Otillar R.P."/>
            <person name="Terry A.Y."/>
            <person name="Boore J.L."/>
            <person name="Grigoriev I.V."/>
            <person name="Lindberg D.R."/>
            <person name="Seaver E.C."/>
            <person name="Weisblat D.A."/>
            <person name="Putnam N.H."/>
            <person name="Rokhsar D.S."/>
        </authorList>
    </citation>
    <scope>NUCLEOTIDE SEQUENCE [LARGE SCALE GENOMIC DNA]</scope>
</reference>
<keyword evidence="2" id="KW-0472">Membrane</keyword>